<organism evidence="8 9">
    <name type="scientific">Daedalea quercina L-15889</name>
    <dbReference type="NCBI Taxonomy" id="1314783"/>
    <lineage>
        <taxon>Eukaryota</taxon>
        <taxon>Fungi</taxon>
        <taxon>Dikarya</taxon>
        <taxon>Basidiomycota</taxon>
        <taxon>Agaricomycotina</taxon>
        <taxon>Agaricomycetes</taxon>
        <taxon>Polyporales</taxon>
        <taxon>Fomitopsis</taxon>
    </lineage>
</organism>
<dbReference type="InterPro" id="IPR001214">
    <property type="entry name" value="SET_dom"/>
</dbReference>
<dbReference type="SUPFAM" id="SSF144232">
    <property type="entry name" value="HIT/MYND zinc finger-like"/>
    <property type="match status" value="1"/>
</dbReference>
<proteinExistence type="predicted"/>
<keyword evidence="1" id="KW-0479">Metal-binding</keyword>
<protein>
    <submittedName>
        <fullName evidence="8">SET domain-containing protein</fullName>
    </submittedName>
</protein>
<evidence type="ECO:0000259" key="6">
    <source>
        <dbReference type="PROSITE" id="PS50280"/>
    </source>
</evidence>
<name>A0A165N6F6_9APHY</name>
<evidence type="ECO:0000256" key="4">
    <source>
        <dbReference type="PROSITE-ProRule" id="PRU00134"/>
    </source>
</evidence>
<dbReference type="PANTHER" id="PTHR12197">
    <property type="entry name" value="HISTONE-LYSINE N-METHYLTRANSFERASE SMYD"/>
    <property type="match status" value="1"/>
</dbReference>
<dbReference type="STRING" id="1314783.A0A165N6F6"/>
<dbReference type="OrthoDB" id="265717at2759"/>
<feature type="domain" description="MYND-type" evidence="7">
    <location>
        <begin position="108"/>
        <end position="149"/>
    </location>
</feature>
<evidence type="ECO:0000256" key="1">
    <source>
        <dbReference type="ARBA" id="ARBA00022723"/>
    </source>
</evidence>
<dbReference type="EMBL" id="KV429087">
    <property type="protein sequence ID" value="KZT66576.1"/>
    <property type="molecule type" value="Genomic_DNA"/>
</dbReference>
<dbReference type="Pfam" id="PF01753">
    <property type="entry name" value="zf-MYND"/>
    <property type="match status" value="1"/>
</dbReference>
<feature type="domain" description="SET" evidence="6">
    <location>
        <begin position="63"/>
        <end position="319"/>
    </location>
</feature>
<dbReference type="Pfam" id="PF00856">
    <property type="entry name" value="SET"/>
    <property type="match status" value="1"/>
</dbReference>
<dbReference type="PROSITE" id="PS50280">
    <property type="entry name" value="SET"/>
    <property type="match status" value="1"/>
</dbReference>
<dbReference type="InterPro" id="IPR046341">
    <property type="entry name" value="SET_dom_sf"/>
</dbReference>
<evidence type="ECO:0000256" key="2">
    <source>
        <dbReference type="ARBA" id="ARBA00022771"/>
    </source>
</evidence>
<dbReference type="Proteomes" id="UP000076727">
    <property type="component" value="Unassembled WGS sequence"/>
</dbReference>
<gene>
    <name evidence="8" type="ORF">DAEQUDRAFT_449150</name>
</gene>
<dbReference type="PROSITE" id="PS01360">
    <property type="entry name" value="ZF_MYND_1"/>
    <property type="match status" value="1"/>
</dbReference>
<evidence type="ECO:0000313" key="8">
    <source>
        <dbReference type="EMBL" id="KZT66576.1"/>
    </source>
</evidence>
<dbReference type="InterPro" id="IPR002893">
    <property type="entry name" value="Znf_MYND"/>
</dbReference>
<dbReference type="GO" id="GO:0008270">
    <property type="term" value="F:zinc ion binding"/>
    <property type="evidence" value="ECO:0007669"/>
    <property type="project" value="UniProtKB-KW"/>
</dbReference>
<dbReference type="InterPro" id="IPR050869">
    <property type="entry name" value="H3K4_H4K5_MeTrfase"/>
</dbReference>
<evidence type="ECO:0000313" key="9">
    <source>
        <dbReference type="Proteomes" id="UP000076727"/>
    </source>
</evidence>
<dbReference type="PROSITE" id="PS50865">
    <property type="entry name" value="ZF_MYND_2"/>
    <property type="match status" value="1"/>
</dbReference>
<dbReference type="Gene3D" id="6.10.140.2220">
    <property type="match status" value="1"/>
</dbReference>
<dbReference type="GO" id="GO:0005634">
    <property type="term" value="C:nucleus"/>
    <property type="evidence" value="ECO:0007669"/>
    <property type="project" value="TreeGrafter"/>
</dbReference>
<evidence type="ECO:0000256" key="3">
    <source>
        <dbReference type="ARBA" id="ARBA00022833"/>
    </source>
</evidence>
<dbReference type="Gene3D" id="2.170.270.10">
    <property type="entry name" value="SET domain"/>
    <property type="match status" value="1"/>
</dbReference>
<evidence type="ECO:0000256" key="5">
    <source>
        <dbReference type="SAM" id="MobiDB-lite"/>
    </source>
</evidence>
<dbReference type="Gene3D" id="1.10.220.160">
    <property type="match status" value="1"/>
</dbReference>
<keyword evidence="2 4" id="KW-0863">Zinc-finger</keyword>
<feature type="region of interest" description="Disordered" evidence="5">
    <location>
        <begin position="1"/>
        <end position="60"/>
    </location>
</feature>
<dbReference type="PANTHER" id="PTHR12197:SF251">
    <property type="entry name" value="EG:BACR7C10.4 PROTEIN"/>
    <property type="match status" value="1"/>
</dbReference>
<dbReference type="SMART" id="SM00317">
    <property type="entry name" value="SET"/>
    <property type="match status" value="1"/>
</dbReference>
<sequence length="586" mass="64031">MSFASLRTSRRSKEARSFVKDTTAATKSESLSEQKEGHSSQPPYDVPDGPRAVQHGSGATRIQPLQVRKSAIAGRGAFTEVAHKAGSVVIAVKPHVNALSTPYLAEFCTNCSSPPKQSVKLKRCTQCRVVWYCENKCQAADWNVHKYECKALQKWEESAPSDARIPSDALRCLGRILWGFRIHGLDSEWTKAMNQLQSHRTSLPPSAYESYAHLAHSLIRYLEVESPIELEPYGIKSTADLVDVISRFTTNAFTLTSYTLDPIGVAVSPVAAFINHSCDPNAVIVFPRISDAPHTEEPKMNLVAIKPIAPEDEVTISYIDVTLPRELRQKELKETYNFECKCTLCSTQQHEDPRTAMLCPKRCGGIRPAPMNDSVSPPCKKCKATTANLDSELDAFNVGQEMLEKATTMQNADPEKARKLASRVIGIMVDAGLTPSCHPLLAVTRLYQELLIASLAESMTQAALDETIRTSARYVAGLTAVLPAGHPVRGVALAELGKLLAVDELSSPSDMDGSAKRFPPSGSARLKLAHETLVKARDELLIGFGTDNGGGLVGREVREAIVRLEKELGAWTQGIRNAMEDAKGRT</sequence>
<reference evidence="8 9" key="1">
    <citation type="journal article" date="2016" name="Mol. Biol. Evol.">
        <title>Comparative Genomics of Early-Diverging Mushroom-Forming Fungi Provides Insights into the Origins of Lignocellulose Decay Capabilities.</title>
        <authorList>
            <person name="Nagy L.G."/>
            <person name="Riley R."/>
            <person name="Tritt A."/>
            <person name="Adam C."/>
            <person name="Daum C."/>
            <person name="Floudas D."/>
            <person name="Sun H."/>
            <person name="Yadav J.S."/>
            <person name="Pangilinan J."/>
            <person name="Larsson K.H."/>
            <person name="Matsuura K."/>
            <person name="Barry K."/>
            <person name="Labutti K."/>
            <person name="Kuo R."/>
            <person name="Ohm R.A."/>
            <person name="Bhattacharya S.S."/>
            <person name="Shirouzu T."/>
            <person name="Yoshinaga Y."/>
            <person name="Martin F.M."/>
            <person name="Grigoriev I.V."/>
            <person name="Hibbett D.S."/>
        </authorList>
    </citation>
    <scope>NUCLEOTIDE SEQUENCE [LARGE SCALE GENOMIC DNA]</scope>
    <source>
        <strain evidence="8 9">L-15889</strain>
    </source>
</reference>
<evidence type="ECO:0000259" key="7">
    <source>
        <dbReference type="PROSITE" id="PS50865"/>
    </source>
</evidence>
<dbReference type="AlphaFoldDB" id="A0A165N6F6"/>
<keyword evidence="9" id="KW-1185">Reference proteome</keyword>
<accession>A0A165N6F6</accession>
<dbReference type="SUPFAM" id="SSF82199">
    <property type="entry name" value="SET domain"/>
    <property type="match status" value="1"/>
</dbReference>
<keyword evidence="3" id="KW-0862">Zinc</keyword>